<feature type="domain" description="Glycosyl transferase family 1" evidence="2">
    <location>
        <begin position="179"/>
        <end position="333"/>
    </location>
</feature>
<keyword evidence="1 3" id="KW-0808">Transferase</keyword>
<dbReference type="PANTHER" id="PTHR46401:SF2">
    <property type="entry name" value="GLYCOSYLTRANSFERASE WBBK-RELATED"/>
    <property type="match status" value="1"/>
</dbReference>
<reference evidence="3 4" key="1">
    <citation type="submission" date="2016-11" db="EMBL/GenBank/DDBJ databases">
        <authorList>
            <person name="Jaros S."/>
            <person name="Januszkiewicz K."/>
            <person name="Wedrychowicz H."/>
        </authorList>
    </citation>
    <scope>NUCLEOTIDE SEQUENCE [LARGE SCALE GENOMIC DNA]</scope>
    <source>
        <strain evidence="3 4">DSM 24787</strain>
    </source>
</reference>
<sequence>MRIAVNAVPMLQDTPADTGNVITEMLYRLCRLHPDVEFLLITDCPWQPTVILPPNAQHILLKPWTGGRLGQYAWRRWQWRKAIRKYKADRVLCIDEVLPVPVDIPAYLMLTRQTEVLDRASTSKYIRQYTGILLFSVFMREQVNKRFGGLDAKIHELQPGVSETYIPLNWEEREEVKREYADGMEYYISVASIHPDNNIRPLLKAFSMLKKRLRTSMKLVLAGRLTHAGEEIAESLQTYKFRDDVIWVENPEETELARLIAGAYGLVHTAGADGLAVPIYMALRCQVPAVALYAGASPEAGGDAALNAVPDDITDLSEKLGALYKDEMLRSKLLAHITRAESWDEGALQLGRIITT</sequence>
<name>A0A1N6JWU3_9BACT</name>
<dbReference type="PANTHER" id="PTHR46401">
    <property type="entry name" value="GLYCOSYLTRANSFERASE WBBK-RELATED"/>
    <property type="match status" value="1"/>
</dbReference>
<dbReference type="InterPro" id="IPR001296">
    <property type="entry name" value="Glyco_trans_1"/>
</dbReference>
<dbReference type="RefSeq" id="WP_074241906.1">
    <property type="nucleotide sequence ID" value="NZ_FSRA01000002.1"/>
</dbReference>
<gene>
    <name evidence="3" type="ORF">SAMN04488055_4584</name>
</gene>
<dbReference type="Gene3D" id="3.40.50.2000">
    <property type="entry name" value="Glycogen Phosphorylase B"/>
    <property type="match status" value="1"/>
</dbReference>
<dbReference type="SUPFAM" id="SSF53756">
    <property type="entry name" value="UDP-Glycosyltransferase/glycogen phosphorylase"/>
    <property type="match status" value="1"/>
</dbReference>
<dbReference type="EMBL" id="FSRA01000002">
    <property type="protein sequence ID" value="SIO48701.1"/>
    <property type="molecule type" value="Genomic_DNA"/>
</dbReference>
<evidence type="ECO:0000259" key="2">
    <source>
        <dbReference type="Pfam" id="PF00534"/>
    </source>
</evidence>
<dbReference type="Pfam" id="PF00534">
    <property type="entry name" value="Glycos_transf_1"/>
    <property type="match status" value="1"/>
</dbReference>
<evidence type="ECO:0000256" key="1">
    <source>
        <dbReference type="ARBA" id="ARBA00022679"/>
    </source>
</evidence>
<dbReference type="GO" id="GO:0016757">
    <property type="term" value="F:glycosyltransferase activity"/>
    <property type="evidence" value="ECO:0007669"/>
    <property type="project" value="InterPro"/>
</dbReference>
<dbReference type="GO" id="GO:0009103">
    <property type="term" value="P:lipopolysaccharide biosynthetic process"/>
    <property type="evidence" value="ECO:0007669"/>
    <property type="project" value="TreeGrafter"/>
</dbReference>
<dbReference type="OrthoDB" id="9801609at2"/>
<accession>A0A1N6JWU3</accession>
<proteinExistence type="predicted"/>
<evidence type="ECO:0000313" key="3">
    <source>
        <dbReference type="EMBL" id="SIO48701.1"/>
    </source>
</evidence>
<dbReference type="AlphaFoldDB" id="A0A1N6JWU3"/>
<protein>
    <submittedName>
        <fullName evidence="3">Glycosyltransferase involved in cell wall bisynthesis</fullName>
    </submittedName>
</protein>
<dbReference type="Proteomes" id="UP000185003">
    <property type="component" value="Unassembled WGS sequence"/>
</dbReference>
<organism evidence="3 4">
    <name type="scientific">Chitinophaga niabensis</name>
    <dbReference type="NCBI Taxonomy" id="536979"/>
    <lineage>
        <taxon>Bacteria</taxon>
        <taxon>Pseudomonadati</taxon>
        <taxon>Bacteroidota</taxon>
        <taxon>Chitinophagia</taxon>
        <taxon>Chitinophagales</taxon>
        <taxon>Chitinophagaceae</taxon>
        <taxon>Chitinophaga</taxon>
    </lineage>
</organism>
<dbReference type="STRING" id="536979.SAMN04488055_4584"/>
<keyword evidence="4" id="KW-1185">Reference proteome</keyword>
<evidence type="ECO:0000313" key="4">
    <source>
        <dbReference type="Proteomes" id="UP000185003"/>
    </source>
</evidence>